<evidence type="ECO:0000313" key="2">
    <source>
        <dbReference type="Proteomes" id="UP001163203"/>
    </source>
</evidence>
<evidence type="ECO:0000313" key="1">
    <source>
        <dbReference type="EMBL" id="WAL66709.1"/>
    </source>
</evidence>
<dbReference type="EMBL" id="CP113836">
    <property type="protein sequence ID" value="WAL66709.1"/>
    <property type="molecule type" value="Genomic_DNA"/>
</dbReference>
<keyword evidence="2" id="KW-1185">Reference proteome</keyword>
<accession>A0ABY7B322</accession>
<gene>
    <name evidence="1" type="ORF">ORV05_02525</name>
</gene>
<dbReference type="RefSeq" id="WP_268756839.1">
    <property type="nucleotide sequence ID" value="NZ_CP113836.1"/>
</dbReference>
<evidence type="ECO:0008006" key="3">
    <source>
        <dbReference type="Google" id="ProtNLM"/>
    </source>
</evidence>
<protein>
    <recommendedName>
        <fullName evidence="3">Excreted virulence factor EspC, type VII ESX diderm</fullName>
    </recommendedName>
</protein>
<proteinExistence type="predicted"/>
<organism evidence="1 2">
    <name type="scientific">Amycolatopsis cynarae</name>
    <dbReference type="NCBI Taxonomy" id="2995223"/>
    <lineage>
        <taxon>Bacteria</taxon>
        <taxon>Bacillati</taxon>
        <taxon>Actinomycetota</taxon>
        <taxon>Actinomycetes</taxon>
        <taxon>Pseudonocardiales</taxon>
        <taxon>Pseudonocardiaceae</taxon>
        <taxon>Amycolatopsis</taxon>
    </lineage>
</organism>
<reference evidence="1" key="1">
    <citation type="submission" date="2022-11" db="EMBL/GenBank/DDBJ databases">
        <authorList>
            <person name="Mo P."/>
        </authorList>
    </citation>
    <scope>NUCLEOTIDE SEQUENCE</scope>
    <source>
        <strain evidence="1">HUAS 11-8</strain>
    </source>
</reference>
<sequence length="108" mass="11568">MVLDGPGFHVDVDKVDEAARGIHDSVEDQRNFELRGLCGDPELYGHDKIHDALMDLCVRWSDGLDILTSDASTIGDALSKVSQAYRAVDDNAARSLPKDPGMGAVDGG</sequence>
<name>A0ABY7B322_9PSEU</name>
<dbReference type="Proteomes" id="UP001163203">
    <property type="component" value="Chromosome"/>
</dbReference>